<evidence type="ECO:0000256" key="1">
    <source>
        <dbReference type="SAM" id="SignalP"/>
    </source>
</evidence>
<dbReference type="EMBL" id="JAFKCV010000003">
    <property type="protein sequence ID" value="MBN7824998.1"/>
    <property type="molecule type" value="Genomic_DNA"/>
</dbReference>
<accession>A0A939IM73</accession>
<comment type="caution">
    <text evidence="2">The sequence shown here is derived from an EMBL/GenBank/DDBJ whole genome shotgun (WGS) entry which is preliminary data.</text>
</comment>
<feature type="signal peptide" evidence="1">
    <location>
        <begin position="1"/>
        <end position="22"/>
    </location>
</feature>
<gene>
    <name evidence="2" type="ORF">J0A66_07165</name>
</gene>
<organism evidence="2 3">
    <name type="scientific">Bowmanella dokdonensis</name>
    <dbReference type="NCBI Taxonomy" id="751969"/>
    <lineage>
        <taxon>Bacteria</taxon>
        <taxon>Pseudomonadati</taxon>
        <taxon>Pseudomonadota</taxon>
        <taxon>Gammaproteobacteria</taxon>
        <taxon>Alteromonadales</taxon>
        <taxon>Alteromonadaceae</taxon>
        <taxon>Bowmanella</taxon>
    </lineage>
</organism>
<dbReference type="Proteomes" id="UP000664654">
    <property type="component" value="Unassembled WGS sequence"/>
</dbReference>
<evidence type="ECO:0000313" key="3">
    <source>
        <dbReference type="Proteomes" id="UP000664654"/>
    </source>
</evidence>
<sequence length="87" mass="9865">MKNFTRTLVTSLILFTGQLAQASEILDQNWLENQTSDYIQGALSTLELPRVESSPQWIAQSAKVNKEEMLALYQTTSQSLENRQTSE</sequence>
<feature type="chain" id="PRO_5036776395" evidence="1">
    <location>
        <begin position="23"/>
        <end position="87"/>
    </location>
</feature>
<name>A0A939IM73_9ALTE</name>
<protein>
    <submittedName>
        <fullName evidence="2">Uncharacterized protein</fullName>
    </submittedName>
</protein>
<keyword evidence="1" id="KW-0732">Signal</keyword>
<proteinExistence type="predicted"/>
<evidence type="ECO:0000313" key="2">
    <source>
        <dbReference type="EMBL" id="MBN7824998.1"/>
    </source>
</evidence>
<keyword evidence="3" id="KW-1185">Reference proteome</keyword>
<dbReference type="RefSeq" id="WP_206573106.1">
    <property type="nucleotide sequence ID" value="NZ_JAFKCV010000003.1"/>
</dbReference>
<reference evidence="2" key="1">
    <citation type="submission" date="2021-03" db="EMBL/GenBank/DDBJ databases">
        <title>novel species isolated from a fishpond in China.</title>
        <authorList>
            <person name="Lu H."/>
            <person name="Cai Z."/>
        </authorList>
    </citation>
    <scope>NUCLEOTIDE SEQUENCE</scope>
    <source>
        <strain evidence="2">JCM 30855</strain>
    </source>
</reference>
<dbReference type="AlphaFoldDB" id="A0A939IM73"/>